<dbReference type="GO" id="GO:0005886">
    <property type="term" value="C:plasma membrane"/>
    <property type="evidence" value="ECO:0007669"/>
    <property type="project" value="TreeGrafter"/>
</dbReference>
<dbReference type="PANTHER" id="PTHR42810">
    <property type="entry name" value="PURINE PERMEASE C1399.01C-RELATED"/>
    <property type="match status" value="1"/>
</dbReference>
<comment type="similarity">
    <text evidence="2">Belongs to the nucleobase:cation symporter-2 (NCS2) (TC 2.A.40) family.</text>
</comment>
<dbReference type="NCBIfam" id="NF037981">
    <property type="entry name" value="NCS2_1"/>
    <property type="match status" value="1"/>
</dbReference>
<accession>A0A846ZAJ6</accession>
<evidence type="ECO:0000256" key="5">
    <source>
        <dbReference type="ARBA" id="ARBA00022989"/>
    </source>
</evidence>
<dbReference type="EMBL" id="JAAXPO010000006">
    <property type="protein sequence ID" value="NKZ18787.1"/>
    <property type="molecule type" value="Genomic_DNA"/>
</dbReference>
<evidence type="ECO:0000256" key="6">
    <source>
        <dbReference type="ARBA" id="ARBA00023136"/>
    </source>
</evidence>
<feature type="transmembrane region" description="Helical" evidence="7">
    <location>
        <begin position="184"/>
        <end position="209"/>
    </location>
</feature>
<feature type="transmembrane region" description="Helical" evidence="7">
    <location>
        <begin position="119"/>
        <end position="139"/>
    </location>
</feature>
<evidence type="ECO:0000256" key="1">
    <source>
        <dbReference type="ARBA" id="ARBA00004141"/>
    </source>
</evidence>
<proteinExistence type="inferred from homology"/>
<protein>
    <submittedName>
        <fullName evidence="8">Purine/pyrimidine permease</fullName>
    </submittedName>
</protein>
<evidence type="ECO:0000256" key="4">
    <source>
        <dbReference type="ARBA" id="ARBA00022692"/>
    </source>
</evidence>
<evidence type="ECO:0000256" key="3">
    <source>
        <dbReference type="ARBA" id="ARBA00022448"/>
    </source>
</evidence>
<feature type="transmembrane region" description="Helical" evidence="7">
    <location>
        <begin position="368"/>
        <end position="387"/>
    </location>
</feature>
<dbReference type="PANTHER" id="PTHR42810:SF2">
    <property type="entry name" value="PURINE PERMEASE C1399.01C-RELATED"/>
    <property type="match status" value="1"/>
</dbReference>
<keyword evidence="6 7" id="KW-0472">Membrane</keyword>
<keyword evidence="3" id="KW-0813">Transport</keyword>
<keyword evidence="4 7" id="KW-0812">Transmembrane</keyword>
<feature type="transmembrane region" description="Helical" evidence="7">
    <location>
        <begin position="229"/>
        <end position="250"/>
    </location>
</feature>
<name>A0A846ZAJ6_9LACO</name>
<dbReference type="Proteomes" id="UP000590460">
    <property type="component" value="Unassembled WGS sequence"/>
</dbReference>
<organism evidence="8 9">
    <name type="scientific">Leuconostoc holzapfelii</name>
    <dbReference type="NCBI Taxonomy" id="434464"/>
    <lineage>
        <taxon>Bacteria</taxon>
        <taxon>Bacillati</taxon>
        <taxon>Bacillota</taxon>
        <taxon>Bacilli</taxon>
        <taxon>Lactobacillales</taxon>
        <taxon>Lactobacillaceae</taxon>
        <taxon>Leuconostoc</taxon>
    </lineage>
</organism>
<sequence>MFSKKQRLLSHGIAGLQHVFVSNVWLDPIYVAAAAGLSLNMSVNLVNTIFIVSGIVTLTQVTKLVRLPIIQGPSAAFDALMIGAGKSGQLAAASGSILISALLVFLLSITGLMSKILKFLTPTIIGTLIFLVGVSLSSFTLSEFLGGYPGDKGFAAPQTLLLAIVTTGIVLGLSLFARGHLKRFAFLIALVIGDGLAIFLGQVNFSLLATKPWFGLPHLLPYGQLRFNWVVFSAFFVAYLVAVVEAVGVYEAAGDAMGETIAPKRVQNGLLGEAVGSMFSSLFGGFPTTAYAQNVGVLNLSQNTSRMPVLFAGTAFIIFGFVPKIGALLALTPSPVIGGIFLPAATTLLMTGLKMLNQADNTQANQIISGLSIVLAIALPAYASGWHGVLGQLLSNTILIGAIAAISLHIGLNLIPKYLRKVQQTNDPAKK</sequence>
<feature type="transmembrane region" description="Helical" evidence="7">
    <location>
        <begin position="309"/>
        <end position="330"/>
    </location>
</feature>
<dbReference type="GO" id="GO:0042907">
    <property type="term" value="F:xanthine transmembrane transporter activity"/>
    <property type="evidence" value="ECO:0007669"/>
    <property type="project" value="TreeGrafter"/>
</dbReference>
<evidence type="ECO:0000256" key="7">
    <source>
        <dbReference type="SAM" id="Phobius"/>
    </source>
</evidence>
<dbReference type="InterPro" id="IPR006043">
    <property type="entry name" value="NCS2"/>
</dbReference>
<feature type="transmembrane region" description="Helical" evidence="7">
    <location>
        <begin position="159"/>
        <end position="177"/>
    </location>
</feature>
<feature type="transmembrane region" description="Helical" evidence="7">
    <location>
        <begin position="90"/>
        <end position="112"/>
    </location>
</feature>
<feature type="transmembrane region" description="Helical" evidence="7">
    <location>
        <begin position="336"/>
        <end position="356"/>
    </location>
</feature>
<reference evidence="8 9" key="1">
    <citation type="submission" date="2020-04" db="EMBL/GenBank/DDBJ databases">
        <title>MicrobeNet Type strains.</title>
        <authorList>
            <person name="Nicholson A.C."/>
        </authorList>
    </citation>
    <scope>NUCLEOTIDE SEQUENCE [LARGE SCALE GENOMIC DNA]</scope>
    <source>
        <strain evidence="8 9">CCUG 54536</strain>
    </source>
</reference>
<comment type="caution">
    <text evidence="8">The sequence shown here is derived from an EMBL/GenBank/DDBJ whole genome shotgun (WGS) entry which is preliminary data.</text>
</comment>
<comment type="subcellular location">
    <subcellularLocation>
        <location evidence="1">Membrane</location>
        <topology evidence="1">Multi-pass membrane protein</topology>
    </subcellularLocation>
</comment>
<keyword evidence="5 7" id="KW-1133">Transmembrane helix</keyword>
<dbReference type="AlphaFoldDB" id="A0A846ZAJ6"/>
<gene>
    <name evidence="8" type="ORF">HF966_06310</name>
</gene>
<dbReference type="RefSeq" id="WP_168677198.1">
    <property type="nucleotide sequence ID" value="NZ_BPKV01000006.1"/>
</dbReference>
<feature type="transmembrane region" description="Helical" evidence="7">
    <location>
        <begin position="393"/>
        <end position="415"/>
    </location>
</feature>
<dbReference type="Pfam" id="PF00860">
    <property type="entry name" value="Xan_ur_permease"/>
    <property type="match status" value="1"/>
</dbReference>
<evidence type="ECO:0000256" key="2">
    <source>
        <dbReference type="ARBA" id="ARBA00008821"/>
    </source>
</evidence>
<evidence type="ECO:0000313" key="9">
    <source>
        <dbReference type="Proteomes" id="UP000590460"/>
    </source>
</evidence>
<evidence type="ECO:0000313" key="8">
    <source>
        <dbReference type="EMBL" id="NKZ18787.1"/>
    </source>
</evidence>